<evidence type="ECO:0000259" key="5">
    <source>
        <dbReference type="Pfam" id="PF01926"/>
    </source>
</evidence>
<name>A0A1Y5FCY6_9BACT</name>
<dbReference type="Gene3D" id="3.40.50.300">
    <property type="entry name" value="P-loop containing nucleotide triphosphate hydrolases"/>
    <property type="match status" value="1"/>
</dbReference>
<evidence type="ECO:0000256" key="4">
    <source>
        <dbReference type="PIRSR" id="PIRSR006230-1"/>
    </source>
</evidence>
<dbReference type="PANTHER" id="PTHR45782:SF4">
    <property type="entry name" value="MITOCHONDRIAL RIBOSOME-ASSOCIATED GTPASE 1"/>
    <property type="match status" value="1"/>
</dbReference>
<comment type="function">
    <text evidence="3">Required for a late step of 50S ribosomal subunit assembly. Has GTPase activity.</text>
</comment>
<dbReference type="PANTHER" id="PTHR45782">
    <property type="entry name" value="MITOCHONDRIAL RIBOSOME-ASSOCIATED GTPASE 1"/>
    <property type="match status" value="1"/>
</dbReference>
<organism evidence="6 7">
    <name type="scientific">Halobacteriovorax marinus</name>
    <dbReference type="NCBI Taxonomy" id="97084"/>
    <lineage>
        <taxon>Bacteria</taxon>
        <taxon>Pseudomonadati</taxon>
        <taxon>Bdellovibrionota</taxon>
        <taxon>Bacteriovoracia</taxon>
        <taxon>Bacteriovoracales</taxon>
        <taxon>Halobacteriovoraceae</taxon>
        <taxon>Halobacteriovorax</taxon>
    </lineage>
</organism>
<dbReference type="CDD" id="cd01856">
    <property type="entry name" value="YlqF"/>
    <property type="match status" value="1"/>
</dbReference>
<evidence type="ECO:0000256" key="1">
    <source>
        <dbReference type="ARBA" id="ARBA00022741"/>
    </source>
</evidence>
<feature type="domain" description="G" evidence="5">
    <location>
        <begin position="114"/>
        <end position="211"/>
    </location>
</feature>
<comment type="caution">
    <text evidence="6">The sequence shown here is derived from an EMBL/GenBank/DDBJ whole genome shotgun (WGS) entry which is preliminary data.</text>
</comment>
<dbReference type="GO" id="GO:0005737">
    <property type="term" value="C:cytoplasm"/>
    <property type="evidence" value="ECO:0007669"/>
    <property type="project" value="UniProtKB-SubCell"/>
</dbReference>
<evidence type="ECO:0000256" key="3">
    <source>
        <dbReference type="PIRNR" id="PIRNR006230"/>
    </source>
</evidence>
<feature type="binding site" evidence="4">
    <location>
        <begin position="121"/>
        <end position="126"/>
    </location>
    <ligand>
        <name>GTP</name>
        <dbReference type="ChEBI" id="CHEBI:37565"/>
    </ligand>
</feature>
<dbReference type="SUPFAM" id="SSF52540">
    <property type="entry name" value="P-loop containing nucleoside triphosphate hydrolases"/>
    <property type="match status" value="1"/>
</dbReference>
<evidence type="ECO:0000313" key="7">
    <source>
        <dbReference type="Proteomes" id="UP000196531"/>
    </source>
</evidence>
<keyword evidence="3" id="KW-0963">Cytoplasm</keyword>
<keyword evidence="1 3" id="KW-0547">Nucleotide-binding</keyword>
<dbReference type="EMBL" id="MAAO01000002">
    <property type="protein sequence ID" value="OUS00220.1"/>
    <property type="molecule type" value="Genomic_DNA"/>
</dbReference>
<accession>A0A1Y5FCY6</accession>
<dbReference type="Gene3D" id="1.10.1580.10">
    <property type="match status" value="1"/>
</dbReference>
<dbReference type="Pfam" id="PF01926">
    <property type="entry name" value="MMR_HSR1"/>
    <property type="match status" value="1"/>
</dbReference>
<evidence type="ECO:0000313" key="6">
    <source>
        <dbReference type="EMBL" id="OUS00220.1"/>
    </source>
</evidence>
<dbReference type="GO" id="GO:0005525">
    <property type="term" value="F:GTP binding"/>
    <property type="evidence" value="ECO:0007669"/>
    <property type="project" value="UniProtKB-KW"/>
</dbReference>
<dbReference type="InterPro" id="IPR016478">
    <property type="entry name" value="GTPase_MTG1"/>
</dbReference>
<dbReference type="InterPro" id="IPR023179">
    <property type="entry name" value="GTP-bd_ortho_bundle_sf"/>
</dbReference>
<dbReference type="InterPro" id="IPR006073">
    <property type="entry name" value="GTP-bd"/>
</dbReference>
<keyword evidence="2 3" id="KW-0342">GTP-binding</keyword>
<dbReference type="NCBIfam" id="TIGR03596">
    <property type="entry name" value="GTPase_YlqF"/>
    <property type="match status" value="1"/>
</dbReference>
<dbReference type="AlphaFoldDB" id="A0A1Y5FCY6"/>
<dbReference type="InterPro" id="IPR019991">
    <property type="entry name" value="GTP-bd_ribosome_bgen"/>
</dbReference>
<dbReference type="GO" id="GO:0003924">
    <property type="term" value="F:GTPase activity"/>
    <property type="evidence" value="ECO:0007669"/>
    <property type="project" value="TreeGrafter"/>
</dbReference>
<reference evidence="7" key="1">
    <citation type="journal article" date="2017" name="Proc. Natl. Acad. Sci. U.S.A.">
        <title>Simulation of Deepwater Horizon oil plume reveals substrate specialization within a complex community of hydrocarbon-degraders.</title>
        <authorList>
            <person name="Hu P."/>
            <person name="Dubinsky E.A."/>
            <person name="Probst A.J."/>
            <person name="Wang J."/>
            <person name="Sieber C.M.K."/>
            <person name="Tom L.M."/>
            <person name="Gardinali P."/>
            <person name="Banfield J.F."/>
            <person name="Atlas R.M."/>
            <person name="Andersen G.L."/>
        </authorList>
    </citation>
    <scope>NUCLEOTIDE SEQUENCE [LARGE SCALE GENOMIC DNA]</scope>
</reference>
<proteinExistence type="inferred from homology"/>
<dbReference type="InterPro" id="IPR027417">
    <property type="entry name" value="P-loop_NTPase"/>
</dbReference>
<dbReference type="Proteomes" id="UP000196531">
    <property type="component" value="Unassembled WGS sequence"/>
</dbReference>
<comment type="subcellular location">
    <subcellularLocation>
        <location evidence="3">Cytoplasm</location>
    </subcellularLocation>
</comment>
<gene>
    <name evidence="6" type="ORF">A9Q84_01435</name>
</gene>
<comment type="similarity">
    <text evidence="3">Belongs to the TRAFAC class YlqF/YawG GTPase family. MTG1 subfamily.</text>
</comment>
<sequence length="274" mass="31020">MAKATRQVSGKLKMVDIVLEIRDARIPLLSGNDDLKSLVGNKCRLIVLNKVNLCDPDKLQGWVDWFTKNEVNFIFVNVLERSSINDITEMARKIVLANRLASGGDGETVRKFRMMMVGLPNTGKSTLINSLRGKKAAKCGDKPGLTQQQQWIKLEGRMELLDTPGIMPRKIDTRLQGLWLCATHAIRDQILGEEDVACFVVEYLAKHKPESLIEKYKLEDATGNVPELLEKIAKSRNFIMHKGQSDFERTYKTILYDFRKGDLGLVTFEDLPLN</sequence>
<dbReference type="PIRSF" id="PIRSF006230">
    <property type="entry name" value="MG442"/>
    <property type="match status" value="1"/>
</dbReference>
<protein>
    <recommendedName>
        <fullName evidence="3">Ribosome biogenesis GTPase A</fullName>
    </recommendedName>
</protein>
<feature type="binding site" evidence="4">
    <location>
        <position position="165"/>
    </location>
    <ligand>
        <name>GTP</name>
        <dbReference type="ChEBI" id="CHEBI:37565"/>
    </ligand>
</feature>
<dbReference type="GO" id="GO:0006412">
    <property type="term" value="P:translation"/>
    <property type="evidence" value="ECO:0007669"/>
    <property type="project" value="TreeGrafter"/>
</dbReference>
<evidence type="ECO:0000256" key="2">
    <source>
        <dbReference type="ARBA" id="ARBA00023134"/>
    </source>
</evidence>
<dbReference type="PRINTS" id="PR00326">
    <property type="entry name" value="GTP1OBG"/>
</dbReference>